<accession>A0A699I630</accession>
<reference evidence="1" key="1">
    <citation type="journal article" date="2019" name="Sci. Rep.">
        <title>Draft genome of Tanacetum cinerariifolium, the natural source of mosquito coil.</title>
        <authorList>
            <person name="Yamashiro T."/>
            <person name="Shiraishi A."/>
            <person name="Satake H."/>
            <person name="Nakayama K."/>
        </authorList>
    </citation>
    <scope>NUCLEOTIDE SEQUENCE</scope>
</reference>
<proteinExistence type="predicted"/>
<sequence length="298" mass="34958">MSLTFSFGWRNVTSCSQIMLTGRIQKEIKLESIFEYLRHGSKGSSPALLISKMKVASYPNFCLELLVPKKIWIEDVCTYDISAKYDISHWWFNGQKFYIDRHESPWHRKEVRSNMRILSVIIIKAYSRYGDFEDLNLLLLQGKDFQLGIESYQTSLNLAKLGWDVAGYEFKYDYTIIESPRAVVFSINNNERKIMWFNEIYKLSDDTLIQILEALSYRVKEFKIKRLNPAFATLMLAIMIQKSGACRSEGHNITWKQYFTTKMIKTFTVADDLKESLKITQEKGTMLKDHYLSYKVNN</sequence>
<dbReference type="EMBL" id="BKCJ010251287">
    <property type="protein sequence ID" value="GEZ19746.1"/>
    <property type="molecule type" value="Genomic_DNA"/>
</dbReference>
<evidence type="ECO:0000313" key="1">
    <source>
        <dbReference type="EMBL" id="GEZ19746.1"/>
    </source>
</evidence>
<organism evidence="1">
    <name type="scientific">Tanacetum cinerariifolium</name>
    <name type="common">Dalmatian daisy</name>
    <name type="synonym">Chrysanthemum cinerariifolium</name>
    <dbReference type="NCBI Taxonomy" id="118510"/>
    <lineage>
        <taxon>Eukaryota</taxon>
        <taxon>Viridiplantae</taxon>
        <taxon>Streptophyta</taxon>
        <taxon>Embryophyta</taxon>
        <taxon>Tracheophyta</taxon>
        <taxon>Spermatophyta</taxon>
        <taxon>Magnoliopsida</taxon>
        <taxon>eudicotyledons</taxon>
        <taxon>Gunneridae</taxon>
        <taxon>Pentapetalae</taxon>
        <taxon>asterids</taxon>
        <taxon>campanulids</taxon>
        <taxon>Asterales</taxon>
        <taxon>Asteraceae</taxon>
        <taxon>Asteroideae</taxon>
        <taxon>Anthemideae</taxon>
        <taxon>Anthemidinae</taxon>
        <taxon>Tanacetum</taxon>
    </lineage>
</organism>
<comment type="caution">
    <text evidence="1">The sequence shown here is derived from an EMBL/GenBank/DDBJ whole genome shotgun (WGS) entry which is preliminary data.</text>
</comment>
<dbReference type="AlphaFoldDB" id="A0A699I630"/>
<protein>
    <submittedName>
        <fullName evidence="1">Uncharacterized protein</fullName>
    </submittedName>
</protein>
<gene>
    <name evidence="1" type="ORF">Tci_491719</name>
</gene>
<name>A0A699I630_TANCI</name>